<evidence type="ECO:0000256" key="1">
    <source>
        <dbReference type="SAM" id="MobiDB-lite"/>
    </source>
</evidence>
<dbReference type="EMBL" id="NUEQ01000013">
    <property type="protein sequence ID" value="PEJ34936.1"/>
    <property type="molecule type" value="Genomic_DNA"/>
</dbReference>
<dbReference type="AlphaFoldDB" id="A0AAX0S7N3"/>
<dbReference type="NCBIfam" id="TIGR01603">
    <property type="entry name" value="maj_tail_phi13"/>
    <property type="match status" value="1"/>
</dbReference>
<evidence type="ECO:0008006" key="6">
    <source>
        <dbReference type="Google" id="ProtNLM"/>
    </source>
</evidence>
<sequence>MQDKNILFGLEKVDGLSSIGGEDVPPYVAAVFTKTFEDGSKEWVGLTKGMFMRSKISGKTKEENKEFDNEEVTGEFMERYVQGATSEKSVLFGADKKGETGNRDSLFQKIFGKPYPGTNDGEQGGVEG</sequence>
<keyword evidence="5" id="KW-1185">Reference proteome</keyword>
<evidence type="ECO:0000313" key="3">
    <source>
        <dbReference type="EMBL" id="PEJ34936.1"/>
    </source>
</evidence>
<feature type="region of interest" description="Disordered" evidence="1">
    <location>
        <begin position="95"/>
        <end position="128"/>
    </location>
</feature>
<organism evidence="3 4">
    <name type="scientific">Peribacillus butanolivorans</name>
    <dbReference type="NCBI Taxonomy" id="421767"/>
    <lineage>
        <taxon>Bacteria</taxon>
        <taxon>Bacillati</taxon>
        <taxon>Bacillota</taxon>
        <taxon>Bacilli</taxon>
        <taxon>Bacillales</taxon>
        <taxon>Bacillaceae</taxon>
        <taxon>Peribacillus</taxon>
    </lineage>
</organism>
<evidence type="ECO:0000313" key="4">
    <source>
        <dbReference type="Proteomes" id="UP000220106"/>
    </source>
</evidence>
<dbReference type="InterPro" id="IPR006490">
    <property type="entry name" value="Maj_tail_phi13"/>
</dbReference>
<reference evidence="2 5" key="2">
    <citation type="submission" date="2018-07" db="EMBL/GenBank/DDBJ databases">
        <title>The molecular basis for the intramolecular migration of carboxyl group in the catabolism of para-hydroxybenzoate via gentisate.</title>
        <authorList>
            <person name="Zhao H."/>
            <person name="Xu Y."/>
            <person name="Lin S."/>
            <person name="Spain J.C."/>
            <person name="Zhou N.-Y."/>
        </authorList>
    </citation>
    <scope>NUCLEOTIDE SEQUENCE [LARGE SCALE GENOMIC DNA]</scope>
    <source>
        <strain evidence="2 5">PHB-7a</strain>
    </source>
</reference>
<evidence type="ECO:0000313" key="2">
    <source>
        <dbReference type="EMBL" id="AXN40671.1"/>
    </source>
</evidence>
<dbReference type="Proteomes" id="UP000260457">
    <property type="component" value="Chromosome"/>
</dbReference>
<reference evidence="3 4" key="1">
    <citation type="submission" date="2017-09" db="EMBL/GenBank/DDBJ databases">
        <title>Large-scale bioinformatics analysis of Bacillus genomes uncovers conserved roles of natural products in bacterial physiology.</title>
        <authorList>
            <consortium name="Agbiome Team Llc"/>
            <person name="Bleich R.M."/>
            <person name="Kirk G.J."/>
            <person name="Santa Maria K.C."/>
            <person name="Allen S.E."/>
            <person name="Farag S."/>
            <person name="Shank E.A."/>
            <person name="Bowers A."/>
        </authorList>
    </citation>
    <scope>NUCLEOTIDE SEQUENCE [LARGE SCALE GENOMIC DNA]</scope>
    <source>
        <strain evidence="3 4">AFS003229</strain>
    </source>
</reference>
<dbReference type="Proteomes" id="UP000220106">
    <property type="component" value="Unassembled WGS sequence"/>
</dbReference>
<gene>
    <name evidence="3" type="ORF">CN689_06310</name>
    <name evidence="2" type="ORF">DTO10_21340</name>
</gene>
<dbReference type="EMBL" id="CP030926">
    <property type="protein sequence ID" value="AXN40671.1"/>
    <property type="molecule type" value="Genomic_DNA"/>
</dbReference>
<evidence type="ECO:0000313" key="5">
    <source>
        <dbReference type="Proteomes" id="UP000260457"/>
    </source>
</evidence>
<protein>
    <recommendedName>
        <fullName evidence="6">Phage tail protein</fullName>
    </recommendedName>
</protein>
<name>A0AAX0S7N3_9BACI</name>
<proteinExistence type="predicted"/>
<dbReference type="KEGG" id="pbut:DTO10_21340"/>
<accession>A0AAX0S7N3</accession>